<dbReference type="Gene3D" id="3.30.720.50">
    <property type="match status" value="1"/>
</dbReference>
<keyword evidence="9" id="KW-1185">Reference proteome</keyword>
<comment type="similarity">
    <text evidence="3">Belongs to the ARTD/PARP family.</text>
</comment>
<reference evidence="8 9" key="1">
    <citation type="journal article" date="2022" name="Gigascience">
        <title>A chromosome-level genome assembly and annotation of the desert horned lizard, Phrynosoma platyrhinos, provides insight into chromosomal rearrangements among reptiles.</title>
        <authorList>
            <person name="Koochekian N."/>
            <person name="Ascanio A."/>
            <person name="Farleigh K."/>
            <person name="Card D.C."/>
            <person name="Schield D.R."/>
            <person name="Castoe T.A."/>
            <person name="Jezkova T."/>
        </authorList>
    </citation>
    <scope>NUCLEOTIDE SEQUENCE [LARGE SCALE GENOMIC DNA]</scope>
    <source>
        <strain evidence="8">NK-2021</strain>
    </source>
</reference>
<evidence type="ECO:0000256" key="4">
    <source>
        <dbReference type="PROSITE-ProRule" id="PRU00723"/>
    </source>
</evidence>
<evidence type="ECO:0000256" key="2">
    <source>
        <dbReference type="ARBA" id="ARBA00023242"/>
    </source>
</evidence>
<evidence type="ECO:0000313" key="9">
    <source>
        <dbReference type="Proteomes" id="UP000826234"/>
    </source>
</evidence>
<dbReference type="EMBL" id="JAIPUX010000439">
    <property type="protein sequence ID" value="KAH0629046.1"/>
    <property type="molecule type" value="Genomic_DNA"/>
</dbReference>
<proteinExistence type="inferred from homology"/>
<dbReference type="PROSITE" id="PS50103">
    <property type="entry name" value="ZF_C3H1"/>
    <property type="match status" value="1"/>
</dbReference>
<feature type="zinc finger region" description="C3H1-type" evidence="4">
    <location>
        <begin position="43"/>
        <end position="70"/>
    </location>
</feature>
<evidence type="ECO:0000313" key="8">
    <source>
        <dbReference type="EMBL" id="KAH0629046.1"/>
    </source>
</evidence>
<dbReference type="PANTHER" id="PTHR45740:SF6">
    <property type="entry name" value="PROTEIN MONO-ADP-RIBOSYLTRANSFERASE PARP12"/>
    <property type="match status" value="1"/>
</dbReference>
<dbReference type="PROSITE" id="PS51059">
    <property type="entry name" value="PARP_CATALYTIC"/>
    <property type="match status" value="1"/>
</dbReference>
<dbReference type="InterPro" id="IPR037197">
    <property type="entry name" value="WWE_dom_sf"/>
</dbReference>
<name>A0ABQ7TI60_PHRPL</name>
<keyword evidence="4" id="KW-0863">Zinc-finger</keyword>
<dbReference type="SUPFAM" id="SSF117839">
    <property type="entry name" value="WWE domain"/>
    <property type="match status" value="2"/>
</dbReference>
<gene>
    <name evidence="8" type="ORF">JD844_010809</name>
</gene>
<dbReference type="Proteomes" id="UP000826234">
    <property type="component" value="Unassembled WGS sequence"/>
</dbReference>
<dbReference type="InterPro" id="IPR051712">
    <property type="entry name" value="ARTD-AVP"/>
</dbReference>
<dbReference type="PANTHER" id="PTHR45740">
    <property type="entry name" value="POLY [ADP-RIBOSE] POLYMERASE"/>
    <property type="match status" value="1"/>
</dbReference>
<accession>A0ABQ7TI60</accession>
<sequence length="443" mass="52020">MAEQARYYETELGQKPFQDELLGITIIKPLHSDDALPYHVHQKDGVLICDDFLLGCCPLQGQCPRHHTPFPYHWQWRRKKDCVWLSFSFSAQHHLERLYCDKKAKEVTLLDRENWLYDKIRRLSNSSNPAYNPYFPVEWKVYWKECGDWMEYQEPIARELVAAFEKGMWNHAFYLHGNLYNVDIKTMTQHNVRSGFTRKIKYRPVLRTCTSMMPYLRSVSSPLHPIAIPEDDPLDLYCGLYPATWLPPPQENSAFTMTEVSASEMASQKVKKLFHATLPEDQVLVLAVYRIHNDQLWQAYIKQKDFMSQTRTVENLDILERHLFHGTGAAQIKPICTENFNPHLSGLHGNAYGKGIYFAKDASYSHNYATTAKDNMRHMFLAKVLTGYWMKGKWEYRKPHIWYDSCVDRVSDPKIFAVFKSCQCYPYFLIRYKEVNTPVLVDV</sequence>
<evidence type="ECO:0000256" key="1">
    <source>
        <dbReference type="ARBA" id="ARBA00004123"/>
    </source>
</evidence>
<keyword evidence="4" id="KW-0479">Metal-binding</keyword>
<evidence type="ECO:0000256" key="3">
    <source>
        <dbReference type="ARBA" id="ARBA00024347"/>
    </source>
</evidence>
<dbReference type="InterPro" id="IPR012317">
    <property type="entry name" value="Poly(ADP-ribose)pol_cat_dom"/>
</dbReference>
<dbReference type="InterPro" id="IPR000571">
    <property type="entry name" value="Znf_CCCH"/>
</dbReference>
<dbReference type="Pfam" id="PF02825">
    <property type="entry name" value="WWE"/>
    <property type="match status" value="1"/>
</dbReference>
<dbReference type="Gene3D" id="3.90.228.10">
    <property type="match status" value="1"/>
</dbReference>
<evidence type="ECO:0008006" key="10">
    <source>
        <dbReference type="Google" id="ProtNLM"/>
    </source>
</evidence>
<feature type="domain" description="WWE" evidence="6">
    <location>
        <begin position="125"/>
        <end position="202"/>
    </location>
</feature>
<comment type="subcellular location">
    <subcellularLocation>
        <location evidence="1">Nucleus</location>
    </subcellularLocation>
</comment>
<evidence type="ECO:0000259" key="7">
    <source>
        <dbReference type="PROSITE" id="PS51059"/>
    </source>
</evidence>
<dbReference type="InterPro" id="IPR004170">
    <property type="entry name" value="WWE_dom"/>
</dbReference>
<organism evidence="8 9">
    <name type="scientific">Phrynosoma platyrhinos</name>
    <name type="common">Desert horned lizard</name>
    <dbReference type="NCBI Taxonomy" id="52577"/>
    <lineage>
        <taxon>Eukaryota</taxon>
        <taxon>Metazoa</taxon>
        <taxon>Chordata</taxon>
        <taxon>Craniata</taxon>
        <taxon>Vertebrata</taxon>
        <taxon>Euteleostomi</taxon>
        <taxon>Lepidosauria</taxon>
        <taxon>Squamata</taxon>
        <taxon>Bifurcata</taxon>
        <taxon>Unidentata</taxon>
        <taxon>Episquamata</taxon>
        <taxon>Toxicofera</taxon>
        <taxon>Iguania</taxon>
        <taxon>Phrynosomatidae</taxon>
        <taxon>Phrynosomatinae</taxon>
        <taxon>Phrynosoma</taxon>
    </lineage>
</organism>
<protein>
    <recommendedName>
        <fullName evidence="10">TCDD-inducible poly [ADP-ribose] polymerase</fullName>
    </recommendedName>
</protein>
<evidence type="ECO:0000259" key="5">
    <source>
        <dbReference type="PROSITE" id="PS50103"/>
    </source>
</evidence>
<keyword evidence="2" id="KW-0539">Nucleus</keyword>
<feature type="domain" description="C3H1-type" evidence="5">
    <location>
        <begin position="43"/>
        <end position="70"/>
    </location>
</feature>
<dbReference type="SUPFAM" id="SSF56399">
    <property type="entry name" value="ADP-ribosylation"/>
    <property type="match status" value="1"/>
</dbReference>
<dbReference type="Pfam" id="PF00644">
    <property type="entry name" value="PARP"/>
    <property type="match status" value="1"/>
</dbReference>
<dbReference type="CDD" id="cd01439">
    <property type="entry name" value="TCCD_inducible_PARP_like"/>
    <property type="match status" value="1"/>
</dbReference>
<keyword evidence="4" id="KW-0862">Zinc</keyword>
<dbReference type="PROSITE" id="PS50918">
    <property type="entry name" value="WWE"/>
    <property type="match status" value="1"/>
</dbReference>
<evidence type="ECO:0000259" key="6">
    <source>
        <dbReference type="PROSITE" id="PS50918"/>
    </source>
</evidence>
<feature type="domain" description="PARP catalytic" evidence="7">
    <location>
        <begin position="241"/>
        <end position="443"/>
    </location>
</feature>
<comment type="caution">
    <text evidence="8">The sequence shown here is derived from an EMBL/GenBank/DDBJ whole genome shotgun (WGS) entry which is preliminary data.</text>
</comment>